<accession>U4U3F8</accession>
<dbReference type="Proteomes" id="UP000030742">
    <property type="component" value="Unassembled WGS sequence"/>
</dbReference>
<evidence type="ECO:0000313" key="1">
    <source>
        <dbReference type="EMBL" id="ERL88414.1"/>
    </source>
</evidence>
<feature type="non-terminal residue" evidence="1">
    <location>
        <position position="124"/>
    </location>
</feature>
<dbReference type="EMBL" id="KB632061">
    <property type="protein sequence ID" value="ERL88414.1"/>
    <property type="molecule type" value="Genomic_DNA"/>
</dbReference>
<sequence length="124" mass="14512">SICRAPWCIRNKNLHKDLKIDTIQEFLTKKDSKFKSKILNHSNPLVQIAIYSEKYSPNTLWTKYSILRSTLIVYEKIDISQFNHLISFLKVKSKGYVLKKSKVLSGEQVLKFLKNAPDDIYLLH</sequence>
<proteinExistence type="predicted"/>
<reference evidence="1 2" key="1">
    <citation type="journal article" date="2013" name="Genome Biol.">
        <title>Draft genome of the mountain pine beetle, Dendroctonus ponderosae Hopkins, a major forest pest.</title>
        <authorList>
            <person name="Keeling C.I."/>
            <person name="Yuen M.M."/>
            <person name="Liao N.Y."/>
            <person name="Docking T.R."/>
            <person name="Chan S.K."/>
            <person name="Taylor G.A."/>
            <person name="Palmquist D.L."/>
            <person name="Jackman S.D."/>
            <person name="Nguyen A."/>
            <person name="Li M."/>
            <person name="Henderson H."/>
            <person name="Janes J.K."/>
            <person name="Zhao Y."/>
            <person name="Pandoh P."/>
            <person name="Moore R."/>
            <person name="Sperling F.A."/>
            <person name="Huber D.P."/>
            <person name="Birol I."/>
            <person name="Jones S.J."/>
            <person name="Bohlmann J."/>
        </authorList>
    </citation>
    <scope>NUCLEOTIDE SEQUENCE</scope>
</reference>
<feature type="non-terminal residue" evidence="1">
    <location>
        <position position="1"/>
    </location>
</feature>
<gene>
    <name evidence="1" type="ORF">D910_05800</name>
</gene>
<evidence type="ECO:0000313" key="2">
    <source>
        <dbReference type="Proteomes" id="UP000030742"/>
    </source>
</evidence>
<name>U4U3F8_DENPD</name>
<dbReference type="STRING" id="77166.U4U3F8"/>
<dbReference type="AlphaFoldDB" id="U4U3F8"/>
<organism evidence="1 2">
    <name type="scientific">Dendroctonus ponderosae</name>
    <name type="common">Mountain pine beetle</name>
    <dbReference type="NCBI Taxonomy" id="77166"/>
    <lineage>
        <taxon>Eukaryota</taxon>
        <taxon>Metazoa</taxon>
        <taxon>Ecdysozoa</taxon>
        <taxon>Arthropoda</taxon>
        <taxon>Hexapoda</taxon>
        <taxon>Insecta</taxon>
        <taxon>Pterygota</taxon>
        <taxon>Neoptera</taxon>
        <taxon>Endopterygota</taxon>
        <taxon>Coleoptera</taxon>
        <taxon>Polyphaga</taxon>
        <taxon>Cucujiformia</taxon>
        <taxon>Curculionidae</taxon>
        <taxon>Scolytinae</taxon>
        <taxon>Dendroctonus</taxon>
    </lineage>
</organism>
<protein>
    <submittedName>
        <fullName evidence="1">Uncharacterized protein</fullName>
    </submittedName>
</protein>